<comment type="subcellular location">
    <subcellularLocation>
        <location evidence="1 9">Golgi apparatus</location>
        <location evidence="1 9">Golgi stack membrane</location>
        <topology evidence="1 9">Single-pass type II membrane protein</topology>
    </subcellularLocation>
</comment>
<accession>A0A6J1RX92</accession>
<evidence type="ECO:0000256" key="4">
    <source>
        <dbReference type="ARBA" id="ARBA00022692"/>
    </source>
</evidence>
<reference evidence="11" key="1">
    <citation type="submission" date="2025-08" db="UniProtKB">
        <authorList>
            <consortium name="RefSeq"/>
        </authorList>
    </citation>
    <scope>IDENTIFICATION</scope>
    <source>
        <tissue evidence="11">Whole organism</tissue>
    </source>
</reference>
<gene>
    <name evidence="11" type="primary">LOC113202777</name>
</gene>
<proteinExistence type="inferred from homology"/>
<organism evidence="10 11">
    <name type="scientific">Frankliniella occidentalis</name>
    <name type="common">Western flower thrips</name>
    <name type="synonym">Euthrips occidentalis</name>
    <dbReference type="NCBI Taxonomy" id="133901"/>
    <lineage>
        <taxon>Eukaryota</taxon>
        <taxon>Metazoa</taxon>
        <taxon>Ecdysozoa</taxon>
        <taxon>Arthropoda</taxon>
        <taxon>Hexapoda</taxon>
        <taxon>Insecta</taxon>
        <taxon>Pterygota</taxon>
        <taxon>Neoptera</taxon>
        <taxon>Paraneoptera</taxon>
        <taxon>Thysanoptera</taxon>
        <taxon>Terebrantia</taxon>
        <taxon>Thripoidea</taxon>
        <taxon>Thripidae</taxon>
        <taxon>Frankliniella</taxon>
    </lineage>
</organism>
<evidence type="ECO:0000256" key="5">
    <source>
        <dbReference type="ARBA" id="ARBA00022968"/>
    </source>
</evidence>
<evidence type="ECO:0000256" key="7">
    <source>
        <dbReference type="ARBA" id="ARBA00023034"/>
    </source>
</evidence>
<protein>
    <recommendedName>
        <fullName evidence="9">Hexosyltransferase</fullName>
        <ecNumber evidence="9">2.4.1.-</ecNumber>
    </recommendedName>
</protein>
<comment type="similarity">
    <text evidence="2 9">Belongs to the chondroitin N-acetylgalactosaminyltransferase family.</text>
</comment>
<evidence type="ECO:0000256" key="6">
    <source>
        <dbReference type="ARBA" id="ARBA00022989"/>
    </source>
</evidence>
<keyword evidence="5 9" id="KW-0735">Signal-anchor</keyword>
<dbReference type="KEGG" id="foc:113202777"/>
<name>A0A6J1RX92_FRAOC</name>
<dbReference type="GO" id="GO:0032580">
    <property type="term" value="C:Golgi cisterna membrane"/>
    <property type="evidence" value="ECO:0007669"/>
    <property type="project" value="UniProtKB-SubCell"/>
</dbReference>
<dbReference type="Pfam" id="PF05679">
    <property type="entry name" value="CHGN"/>
    <property type="match status" value="1"/>
</dbReference>
<dbReference type="AlphaFoldDB" id="A0A6J1RX92"/>
<keyword evidence="6" id="KW-1133">Transmembrane helix</keyword>
<dbReference type="CTD" id="79586"/>
<evidence type="ECO:0000313" key="10">
    <source>
        <dbReference type="Proteomes" id="UP000504606"/>
    </source>
</evidence>
<dbReference type="InterPro" id="IPR008428">
    <property type="entry name" value="Chond_GalNAc"/>
</dbReference>
<dbReference type="OrthoDB" id="9985088at2759"/>
<evidence type="ECO:0000256" key="1">
    <source>
        <dbReference type="ARBA" id="ARBA00004447"/>
    </source>
</evidence>
<dbReference type="Gene3D" id="3.90.550.50">
    <property type="match status" value="1"/>
</dbReference>
<keyword evidence="7 9" id="KW-0333">Golgi apparatus</keyword>
<keyword evidence="3 9" id="KW-0808">Transferase</keyword>
<dbReference type="Proteomes" id="UP000504606">
    <property type="component" value="Unplaced"/>
</dbReference>
<evidence type="ECO:0000313" key="11">
    <source>
        <dbReference type="RefSeq" id="XP_026272953.1"/>
    </source>
</evidence>
<dbReference type="PANTHER" id="PTHR12369:SF13">
    <property type="entry name" value="HEXOSYLTRANSFERASE"/>
    <property type="match status" value="1"/>
</dbReference>
<dbReference type="EC" id="2.4.1.-" evidence="9"/>
<evidence type="ECO:0000256" key="2">
    <source>
        <dbReference type="ARBA" id="ARBA00009239"/>
    </source>
</evidence>
<evidence type="ECO:0000256" key="8">
    <source>
        <dbReference type="ARBA" id="ARBA00023136"/>
    </source>
</evidence>
<keyword evidence="4" id="KW-0812">Transmembrane</keyword>
<dbReference type="PANTHER" id="PTHR12369">
    <property type="entry name" value="CHONDROITIN SYNTHASE"/>
    <property type="match status" value="1"/>
</dbReference>
<sequence length="793" mass="88948">MIRFTMSLCRQNSYLLAGLFVGVTLSLLISSMENTCSSLPAANSAMELADDYVDEYEPRINLAGKPQKAKKTPQALVRPRYYSTELGIREKLFVAVLSSQETINSRGVALNKTVAHLVDKIMYFIDAPGPQKLNLSMSGIVGFTDTRKLLKPFHVLKYVADNFLDEYDFFFIVKDSTYVKARTLYEVVQGISVSQEVHAGSEKEDEHTAFCTLDAGVLLSNSVLRKVHASLDWCVKNAFSESATDNVGRCILHATDIPCKSSVQGLNLLTHRTKKPFNLNSELQSLAKKITVDKIITMYPVPEPAAVYSFHAYFSKVALTATQLEIAARRSAVLNMSYIAPGGRSGVAWPVGATPGNRPASRFDVLRWDYFTLSHIYPESDFSNLKELVGADKQDVEYVLNATVAWMHTKYEGLLQYRRLINGYRRFDPSRGLDYKVDLAFRDTTNGHEVHKRLEVSKPLGKVEVVPVPYVTENTRVSLVLPVTMETKPMVADFLQQYNNICMEKKDKTFLMLVLMYDPRHPGKGNKDDTFLELKQTAVKLSDRHKRDGGKIAWVSVKLPDSQQAVHVTRGLLDFAAADLAIRKLSQDSLVFFVRPNAELRQDLINRVRMNTIQHIQAFSPIPFSEFHPDIVYNSDLPRPSELDINKSYGHYDTQSTAFISFYASDYLRARKSIENYLPMMQSDKDLNVLVSIASSKTTNTETLELFKSLAENTLYSLFLRASDLHILRAVEPGLRLRHVPLDCTSSGSASEISLHMLEACIKARANNLGSRSALARLLLEFQSSAVSSVLPA</sequence>
<evidence type="ECO:0000256" key="9">
    <source>
        <dbReference type="RuleBase" id="RU364016"/>
    </source>
</evidence>
<dbReference type="InterPro" id="IPR051227">
    <property type="entry name" value="CS_glycosyltransferase"/>
</dbReference>
<keyword evidence="10" id="KW-1185">Reference proteome</keyword>
<keyword evidence="8" id="KW-0472">Membrane</keyword>
<dbReference type="GeneID" id="113202777"/>
<dbReference type="GO" id="GO:0047238">
    <property type="term" value="F:glucuronosyl-N-acetylgalactosaminyl-proteoglycan 4-beta-N-acetylgalactosaminyltransferase activity"/>
    <property type="evidence" value="ECO:0007669"/>
    <property type="project" value="TreeGrafter"/>
</dbReference>
<dbReference type="RefSeq" id="XP_026272953.1">
    <property type="nucleotide sequence ID" value="XM_026417168.2"/>
</dbReference>
<evidence type="ECO:0000256" key="3">
    <source>
        <dbReference type="ARBA" id="ARBA00022679"/>
    </source>
</evidence>